<dbReference type="EMBL" id="JACOOI010000041">
    <property type="protein sequence ID" value="MBC5645989.1"/>
    <property type="molecule type" value="Genomic_DNA"/>
</dbReference>
<evidence type="ECO:0000313" key="1">
    <source>
        <dbReference type="EMBL" id="MBC5645989.1"/>
    </source>
</evidence>
<accession>A0ABR7E895</accession>
<reference evidence="1 2" key="1">
    <citation type="submission" date="2020-08" db="EMBL/GenBank/DDBJ databases">
        <title>Genome public.</title>
        <authorList>
            <person name="Liu C."/>
            <person name="Sun Q."/>
        </authorList>
    </citation>
    <scope>NUCLEOTIDE SEQUENCE [LARGE SCALE GENOMIC DNA]</scope>
    <source>
        <strain evidence="1 2">BX2</strain>
    </source>
</reference>
<dbReference type="InterPro" id="IPR036709">
    <property type="entry name" value="Autotransporte_beta_dom_sf"/>
</dbReference>
<keyword evidence="2" id="KW-1185">Reference proteome</keyword>
<evidence type="ECO:0000313" key="2">
    <source>
        <dbReference type="Proteomes" id="UP000644010"/>
    </source>
</evidence>
<name>A0ABR7E895_9BACT</name>
<dbReference type="Pfam" id="PF12099">
    <property type="entry name" value="DUF3575"/>
    <property type="match status" value="1"/>
</dbReference>
<proteinExistence type="predicted"/>
<protein>
    <submittedName>
        <fullName evidence="1">DUF3575 domain-containing protein</fullName>
    </submittedName>
</protein>
<comment type="caution">
    <text evidence="1">The sequence shown here is derived from an EMBL/GenBank/DDBJ whole genome shotgun (WGS) entry which is preliminary data.</text>
</comment>
<dbReference type="Proteomes" id="UP000644010">
    <property type="component" value="Unassembled WGS sequence"/>
</dbReference>
<dbReference type="RefSeq" id="WP_186961561.1">
    <property type="nucleotide sequence ID" value="NZ_JACOOI010000041.1"/>
</dbReference>
<organism evidence="1 2">
    <name type="scientific">Parabacteroides segnis</name>
    <dbReference type="NCBI Taxonomy" id="2763058"/>
    <lineage>
        <taxon>Bacteria</taxon>
        <taxon>Pseudomonadati</taxon>
        <taxon>Bacteroidota</taxon>
        <taxon>Bacteroidia</taxon>
        <taxon>Bacteroidales</taxon>
        <taxon>Tannerellaceae</taxon>
        <taxon>Parabacteroides</taxon>
    </lineage>
</organism>
<dbReference type="InterPro" id="IPR021958">
    <property type="entry name" value="DUF3575"/>
</dbReference>
<dbReference type="SUPFAM" id="SSF103515">
    <property type="entry name" value="Autotransporter"/>
    <property type="match status" value="1"/>
</dbReference>
<gene>
    <name evidence="1" type="ORF">H8S77_24240</name>
</gene>
<sequence length="187" mass="21808">MNKISIYLIITITLLSVFPMKGQHVALKSNLLYWGTTTPNMGFEFRMGKKLSLDLWGAYNAWEFKDDMSLKHYLVQPELRYWPCQTYEGHFFGLHGHYGHFNIGQIPFIPGLEEKNYRGSLYGGGLTWGYHWVIGRHWGLEAFVGAGYAYMQYDKYVCYDCTEVIASYRRHYFGPTRAGVSLIFFIH</sequence>